<keyword evidence="2" id="KW-1185">Reference proteome</keyword>
<name>A0AAV4IF23_9GAST</name>
<reference evidence="1 2" key="1">
    <citation type="journal article" date="2021" name="Elife">
        <title>Chloroplast acquisition without the gene transfer in kleptoplastic sea slugs, Plakobranchus ocellatus.</title>
        <authorList>
            <person name="Maeda T."/>
            <person name="Takahashi S."/>
            <person name="Yoshida T."/>
            <person name="Shimamura S."/>
            <person name="Takaki Y."/>
            <person name="Nagai Y."/>
            <person name="Toyoda A."/>
            <person name="Suzuki Y."/>
            <person name="Arimoto A."/>
            <person name="Ishii H."/>
            <person name="Satoh N."/>
            <person name="Nishiyama T."/>
            <person name="Hasebe M."/>
            <person name="Maruyama T."/>
            <person name="Minagawa J."/>
            <person name="Obokata J."/>
            <person name="Shigenobu S."/>
        </authorList>
    </citation>
    <scope>NUCLEOTIDE SEQUENCE [LARGE SCALE GENOMIC DNA]</scope>
</reference>
<dbReference type="Proteomes" id="UP000762676">
    <property type="component" value="Unassembled WGS sequence"/>
</dbReference>
<sequence length="103" mass="11718">MLLMNTTEPVLERHCLSPCLLSGHMEFHHSCRKTHLLMHRSRKSTGMNHRLVITMMQVNVVRKSETLALKRQISLTSSCRVINPSNKATGLGLKNPWNSLVDN</sequence>
<dbReference type="EMBL" id="BMAT01002525">
    <property type="protein sequence ID" value="GFS08432.1"/>
    <property type="molecule type" value="Genomic_DNA"/>
</dbReference>
<proteinExistence type="predicted"/>
<evidence type="ECO:0000313" key="1">
    <source>
        <dbReference type="EMBL" id="GFS08432.1"/>
    </source>
</evidence>
<organism evidence="1 2">
    <name type="scientific">Elysia marginata</name>
    <dbReference type="NCBI Taxonomy" id="1093978"/>
    <lineage>
        <taxon>Eukaryota</taxon>
        <taxon>Metazoa</taxon>
        <taxon>Spiralia</taxon>
        <taxon>Lophotrochozoa</taxon>
        <taxon>Mollusca</taxon>
        <taxon>Gastropoda</taxon>
        <taxon>Heterobranchia</taxon>
        <taxon>Euthyneura</taxon>
        <taxon>Panpulmonata</taxon>
        <taxon>Sacoglossa</taxon>
        <taxon>Placobranchoidea</taxon>
        <taxon>Plakobranchidae</taxon>
        <taxon>Elysia</taxon>
    </lineage>
</organism>
<gene>
    <name evidence="1" type="ORF">ElyMa_001273500</name>
</gene>
<comment type="caution">
    <text evidence="1">The sequence shown here is derived from an EMBL/GenBank/DDBJ whole genome shotgun (WGS) entry which is preliminary data.</text>
</comment>
<protein>
    <submittedName>
        <fullName evidence="1">Uncharacterized protein</fullName>
    </submittedName>
</protein>
<accession>A0AAV4IF23</accession>
<evidence type="ECO:0000313" key="2">
    <source>
        <dbReference type="Proteomes" id="UP000762676"/>
    </source>
</evidence>
<dbReference type="AlphaFoldDB" id="A0AAV4IF23"/>